<dbReference type="PANTHER" id="PTHR45919:SF1">
    <property type="entry name" value="GDP-MAN:MAN(3)GLCNAC(2)-PP-DOL ALPHA-1,2-MANNOSYLTRANSFERASE"/>
    <property type="match status" value="1"/>
</dbReference>
<dbReference type="GO" id="GO:0005789">
    <property type="term" value="C:endoplasmic reticulum membrane"/>
    <property type="evidence" value="ECO:0007669"/>
    <property type="project" value="TreeGrafter"/>
</dbReference>
<dbReference type="GO" id="GO:0006487">
    <property type="term" value="P:protein N-linked glycosylation"/>
    <property type="evidence" value="ECO:0007669"/>
    <property type="project" value="TreeGrafter"/>
</dbReference>
<dbReference type="Gene3D" id="3.40.50.2000">
    <property type="entry name" value="Glycogen Phosphorylase B"/>
    <property type="match status" value="1"/>
</dbReference>
<reference evidence="3 4" key="1">
    <citation type="journal article" date="2015" name="Nat. Commun.">
        <title>Outbred genome sequencing and CRISPR/Cas9 gene editing in butterflies.</title>
        <authorList>
            <person name="Li X."/>
            <person name="Fan D."/>
            <person name="Zhang W."/>
            <person name="Liu G."/>
            <person name="Zhang L."/>
            <person name="Zhao L."/>
            <person name="Fang X."/>
            <person name="Chen L."/>
            <person name="Dong Y."/>
            <person name="Chen Y."/>
            <person name="Ding Y."/>
            <person name="Zhao R."/>
            <person name="Feng M."/>
            <person name="Zhu Y."/>
            <person name="Feng Y."/>
            <person name="Jiang X."/>
            <person name="Zhu D."/>
            <person name="Xiang H."/>
            <person name="Feng X."/>
            <person name="Li S."/>
            <person name="Wang J."/>
            <person name="Zhang G."/>
            <person name="Kronforst M.R."/>
            <person name="Wang W."/>
        </authorList>
    </citation>
    <scope>NUCLEOTIDE SEQUENCE [LARGE SCALE GENOMIC DNA]</scope>
    <source>
        <strain evidence="3">Ya'a_city_454_Pm</strain>
        <tissue evidence="3">Whole body</tissue>
    </source>
</reference>
<dbReference type="SUPFAM" id="SSF53756">
    <property type="entry name" value="UDP-Glycosyltransferase/glycogen phosphorylase"/>
    <property type="match status" value="1"/>
</dbReference>
<accession>A0A0N1II22</accession>
<sequence length="80" mass="9256">MSQIKLVLVGSCRNREDEELVQNLKDLARHLSLEESVQFVVNAPYARLLQLYQTSTAAIHAMWNEHFGISLYYFVICIIN</sequence>
<dbReference type="InterPro" id="IPR001296">
    <property type="entry name" value="Glyco_trans_1"/>
</dbReference>
<dbReference type="InParanoid" id="A0A0N1II22"/>
<protein>
    <submittedName>
        <fullName evidence="3">GDP-Man:Man(3)GlcNAc(2)-PP-Dol alpha-1,2-mannosyltransferase</fullName>
    </submittedName>
</protein>
<name>A0A0N1II22_PAPMA</name>
<dbReference type="InterPro" id="IPR038013">
    <property type="entry name" value="ALG11"/>
</dbReference>
<evidence type="ECO:0000259" key="2">
    <source>
        <dbReference type="Pfam" id="PF00534"/>
    </source>
</evidence>
<gene>
    <name evidence="3" type="ORF">RR48_00083</name>
</gene>
<dbReference type="GO" id="GO:0004377">
    <property type="term" value="F:GDP-Man:Man(3)GlcNAc(2)-PP-Dol alpha-1,2-mannosyltransferase activity"/>
    <property type="evidence" value="ECO:0007669"/>
    <property type="project" value="InterPro"/>
</dbReference>
<dbReference type="Proteomes" id="UP000053240">
    <property type="component" value="Unassembled WGS sequence"/>
</dbReference>
<dbReference type="Pfam" id="PF00534">
    <property type="entry name" value="Glycos_transf_1"/>
    <property type="match status" value="1"/>
</dbReference>
<keyword evidence="4" id="KW-1185">Reference proteome</keyword>
<organism evidence="3 4">
    <name type="scientific">Papilio machaon</name>
    <name type="common">Old World swallowtail butterfly</name>
    <dbReference type="NCBI Taxonomy" id="76193"/>
    <lineage>
        <taxon>Eukaryota</taxon>
        <taxon>Metazoa</taxon>
        <taxon>Ecdysozoa</taxon>
        <taxon>Arthropoda</taxon>
        <taxon>Hexapoda</taxon>
        <taxon>Insecta</taxon>
        <taxon>Pterygota</taxon>
        <taxon>Neoptera</taxon>
        <taxon>Endopterygota</taxon>
        <taxon>Lepidoptera</taxon>
        <taxon>Glossata</taxon>
        <taxon>Ditrysia</taxon>
        <taxon>Papilionoidea</taxon>
        <taxon>Papilionidae</taxon>
        <taxon>Papilioninae</taxon>
        <taxon>Papilio</taxon>
    </lineage>
</organism>
<comment type="caution">
    <text evidence="3">The sequence shown here is derived from an EMBL/GenBank/DDBJ whole genome shotgun (WGS) entry which is preliminary data.</text>
</comment>
<evidence type="ECO:0000313" key="4">
    <source>
        <dbReference type="Proteomes" id="UP000053240"/>
    </source>
</evidence>
<proteinExistence type="predicted"/>
<keyword evidence="1 3" id="KW-0328">Glycosyltransferase</keyword>
<evidence type="ECO:0000313" key="3">
    <source>
        <dbReference type="EMBL" id="KPJ21279.1"/>
    </source>
</evidence>
<dbReference type="STRING" id="76193.A0A0N1II22"/>
<dbReference type="EMBL" id="LADJ01035118">
    <property type="protein sequence ID" value="KPJ21279.1"/>
    <property type="molecule type" value="Genomic_DNA"/>
</dbReference>
<evidence type="ECO:0000256" key="1">
    <source>
        <dbReference type="ARBA" id="ARBA00022676"/>
    </source>
</evidence>
<keyword evidence="3" id="KW-0808">Transferase</keyword>
<dbReference type="AlphaFoldDB" id="A0A0N1II22"/>
<dbReference type="PANTHER" id="PTHR45919">
    <property type="entry name" value="GDP-MAN:MAN(3)GLCNAC(2)-PP-DOL ALPHA-1,2-MANNOSYLTRANSFERASE"/>
    <property type="match status" value="1"/>
</dbReference>
<feature type="domain" description="Glycosyl transferase family 1" evidence="2">
    <location>
        <begin position="3"/>
        <end position="71"/>
    </location>
</feature>